<comment type="caution">
    <text evidence="1">The sequence shown here is derived from an EMBL/GenBank/DDBJ whole genome shotgun (WGS) entry which is preliminary data.</text>
</comment>
<protein>
    <submittedName>
        <fullName evidence="1">Uncharacterized protein</fullName>
    </submittedName>
</protein>
<sequence length="234" mass="27017">MENIFPWFSDLQHPQPIHVVWVPSKPSRYGTLRHVVPAVCSAGPYGAHIEECAFEGLSCCIKTSKANPQHNPSWVECTLCGQWVHDICVHVKAEDIGEDDPFLCGCDRLTQTICSLESNDWYNQLTLDLCKSLVNFKDVVEDTQPSLRRYVFNHDGFRMLRRSLRIGRYGPFQNDNLIDSILEELLKFISREKQNLVPDVYLPEVLLRIVEKKEKVNRLLAEKILLDYSALHFM</sequence>
<gene>
    <name evidence="1" type="ORF">MEDL_45900</name>
</gene>
<dbReference type="OrthoDB" id="6143947at2759"/>
<proteinExistence type="predicted"/>
<dbReference type="Proteomes" id="UP000683360">
    <property type="component" value="Unassembled WGS sequence"/>
</dbReference>
<organism evidence="1 2">
    <name type="scientific">Mytilus edulis</name>
    <name type="common">Blue mussel</name>
    <dbReference type="NCBI Taxonomy" id="6550"/>
    <lineage>
        <taxon>Eukaryota</taxon>
        <taxon>Metazoa</taxon>
        <taxon>Spiralia</taxon>
        <taxon>Lophotrochozoa</taxon>
        <taxon>Mollusca</taxon>
        <taxon>Bivalvia</taxon>
        <taxon>Autobranchia</taxon>
        <taxon>Pteriomorphia</taxon>
        <taxon>Mytilida</taxon>
        <taxon>Mytiloidea</taxon>
        <taxon>Mytilidae</taxon>
        <taxon>Mytilinae</taxon>
        <taxon>Mytilus</taxon>
    </lineage>
</organism>
<accession>A0A8S3TWX8</accession>
<dbReference type="EMBL" id="CAJPWZ010002201">
    <property type="protein sequence ID" value="CAG2233270.1"/>
    <property type="molecule type" value="Genomic_DNA"/>
</dbReference>
<dbReference type="Gene3D" id="3.30.40.10">
    <property type="entry name" value="Zinc/RING finger domain, C3HC4 (zinc finger)"/>
    <property type="match status" value="1"/>
</dbReference>
<dbReference type="InterPro" id="IPR013083">
    <property type="entry name" value="Znf_RING/FYVE/PHD"/>
</dbReference>
<dbReference type="AlphaFoldDB" id="A0A8S3TWX8"/>
<keyword evidence="2" id="KW-1185">Reference proteome</keyword>
<evidence type="ECO:0000313" key="1">
    <source>
        <dbReference type="EMBL" id="CAG2233270.1"/>
    </source>
</evidence>
<name>A0A8S3TWX8_MYTED</name>
<reference evidence="1" key="1">
    <citation type="submission" date="2021-03" db="EMBL/GenBank/DDBJ databases">
        <authorList>
            <person name="Bekaert M."/>
        </authorList>
    </citation>
    <scope>NUCLEOTIDE SEQUENCE</scope>
</reference>
<evidence type="ECO:0000313" key="2">
    <source>
        <dbReference type="Proteomes" id="UP000683360"/>
    </source>
</evidence>